<feature type="domain" description="Threonine/serine exporter-like N-terminal" evidence="8">
    <location>
        <begin position="10"/>
        <end position="247"/>
    </location>
</feature>
<evidence type="ECO:0000256" key="1">
    <source>
        <dbReference type="ARBA" id="ARBA00004651"/>
    </source>
</evidence>
<dbReference type="PANTHER" id="PTHR34390:SF2">
    <property type="entry name" value="SUCCINATE TRANSPORTER SUBUNIT YJJP-RELATED"/>
    <property type="match status" value="1"/>
</dbReference>
<sequence length="255" mass="27614">MAPNQRAVSRLIAQAGQMLLAHGAESTLVGHITHRIGKAAGMDEVEVSLSASSLVVTTLYKEHCVTTARRSPDRGLNMRVVTQIQRICIMMEKGILDYQLAQKKIDQISPERYNRWLVVVMIGLSCAAFSRLAGGDWAVFAMTFLASACGMIVRQEFGHRHFNPLLNFAITAFVTTLISAQAVIYGIGAQPQLVMASSVLMLVPGFPLINSVADMIKGYVNMGIARFVMASLLTLATCLGIVGAMSITNVLGWVQ</sequence>
<keyword evidence="2" id="KW-1003">Cell membrane</keyword>
<comment type="similarity">
    <text evidence="6">Belongs to the ThrE exporter (TC 2.A.79) family.</text>
</comment>
<keyword evidence="10" id="KW-1185">Reference proteome</keyword>
<evidence type="ECO:0000256" key="4">
    <source>
        <dbReference type="ARBA" id="ARBA00022989"/>
    </source>
</evidence>
<reference evidence="10" key="1">
    <citation type="submission" date="2014-09" db="EMBL/GenBank/DDBJ databases">
        <title>Vibrio variabilis JCM 19239. (C206) whole genome shotgun sequence.</title>
        <authorList>
            <person name="Sawabe T."/>
            <person name="Meirelles P."/>
            <person name="Nakanishi M."/>
            <person name="Sayaka M."/>
            <person name="Hattori M."/>
            <person name="Ohkuma M."/>
        </authorList>
    </citation>
    <scope>NUCLEOTIDE SEQUENCE [LARGE SCALE GENOMIC DNA]</scope>
    <source>
        <strain evidence="10">JCM 19239</strain>
    </source>
</reference>
<evidence type="ECO:0000313" key="9">
    <source>
        <dbReference type="EMBL" id="GAL26321.1"/>
    </source>
</evidence>
<gene>
    <name evidence="9" type="ORF">JCM19239_3654</name>
</gene>
<evidence type="ECO:0000256" key="5">
    <source>
        <dbReference type="ARBA" id="ARBA00023136"/>
    </source>
</evidence>
<accession>A0ABQ0JC52</accession>
<name>A0ABQ0JC52_9VIBR</name>
<feature type="transmembrane region" description="Helical" evidence="7">
    <location>
        <begin position="113"/>
        <end position="131"/>
    </location>
</feature>
<dbReference type="PANTHER" id="PTHR34390">
    <property type="entry name" value="UPF0442 PROTEIN YJJB-RELATED"/>
    <property type="match status" value="1"/>
</dbReference>
<comment type="caution">
    <text evidence="9">The sequence shown here is derived from an EMBL/GenBank/DDBJ whole genome shotgun (WGS) entry which is preliminary data.</text>
</comment>
<keyword evidence="3 7" id="KW-0812">Transmembrane</keyword>
<evidence type="ECO:0000259" key="8">
    <source>
        <dbReference type="Pfam" id="PF06738"/>
    </source>
</evidence>
<keyword evidence="4 7" id="KW-1133">Transmembrane helix</keyword>
<protein>
    <submittedName>
        <fullName evidence="9">Membrane protein</fullName>
    </submittedName>
</protein>
<feature type="transmembrane region" description="Helical" evidence="7">
    <location>
        <begin position="224"/>
        <end position="247"/>
    </location>
</feature>
<evidence type="ECO:0000313" key="10">
    <source>
        <dbReference type="Proteomes" id="UP000029223"/>
    </source>
</evidence>
<proteinExistence type="inferred from homology"/>
<organism evidence="9 10">
    <name type="scientific">Vibrio variabilis</name>
    <dbReference type="NCBI Taxonomy" id="990271"/>
    <lineage>
        <taxon>Bacteria</taxon>
        <taxon>Pseudomonadati</taxon>
        <taxon>Pseudomonadota</taxon>
        <taxon>Gammaproteobacteria</taxon>
        <taxon>Vibrionales</taxon>
        <taxon>Vibrionaceae</taxon>
        <taxon>Vibrio</taxon>
    </lineage>
</organism>
<evidence type="ECO:0000256" key="6">
    <source>
        <dbReference type="ARBA" id="ARBA00034125"/>
    </source>
</evidence>
<dbReference type="InterPro" id="IPR010619">
    <property type="entry name" value="ThrE-like_N"/>
</dbReference>
<comment type="subcellular location">
    <subcellularLocation>
        <location evidence="1">Cell membrane</location>
        <topology evidence="1">Multi-pass membrane protein</topology>
    </subcellularLocation>
</comment>
<feature type="transmembrane region" description="Helical" evidence="7">
    <location>
        <begin position="165"/>
        <end position="187"/>
    </location>
</feature>
<evidence type="ECO:0000256" key="3">
    <source>
        <dbReference type="ARBA" id="ARBA00022692"/>
    </source>
</evidence>
<feature type="transmembrane region" description="Helical" evidence="7">
    <location>
        <begin position="193"/>
        <end position="212"/>
    </location>
</feature>
<dbReference type="Proteomes" id="UP000029223">
    <property type="component" value="Unassembled WGS sequence"/>
</dbReference>
<evidence type="ECO:0000256" key="2">
    <source>
        <dbReference type="ARBA" id="ARBA00022475"/>
    </source>
</evidence>
<dbReference type="EMBL" id="BBMS01000017">
    <property type="protein sequence ID" value="GAL26321.1"/>
    <property type="molecule type" value="Genomic_DNA"/>
</dbReference>
<keyword evidence="5 7" id="KW-0472">Membrane</keyword>
<dbReference type="Pfam" id="PF06738">
    <property type="entry name" value="ThrE"/>
    <property type="match status" value="1"/>
</dbReference>
<dbReference type="InterPro" id="IPR050539">
    <property type="entry name" value="ThrE_Dicarb/AminoAcid_Exp"/>
</dbReference>
<reference evidence="10" key="2">
    <citation type="submission" date="2014-09" db="EMBL/GenBank/DDBJ databases">
        <authorList>
            <consortium name="NBRP consortium"/>
            <person name="Sawabe T."/>
            <person name="Meirelles P."/>
            <person name="Nakanishi M."/>
            <person name="Sayaka M."/>
            <person name="Hattori M."/>
            <person name="Ohkuma M."/>
        </authorList>
    </citation>
    <scope>NUCLEOTIDE SEQUENCE [LARGE SCALE GENOMIC DNA]</scope>
    <source>
        <strain evidence="10">JCM 19239</strain>
    </source>
</reference>
<evidence type="ECO:0000256" key="7">
    <source>
        <dbReference type="SAM" id="Phobius"/>
    </source>
</evidence>